<keyword evidence="9 10" id="KW-0472">Membrane</keyword>
<keyword evidence="8" id="KW-0186">Copper</keyword>
<feature type="transmembrane region" description="Helical" evidence="10">
    <location>
        <begin position="12"/>
        <end position="30"/>
    </location>
</feature>
<reference evidence="11 12" key="1">
    <citation type="submission" date="2006-02" db="EMBL/GenBank/DDBJ databases">
        <authorList>
            <person name="Moran M.A."/>
            <person name="Kjelleberg S."/>
            <person name="Egan S."/>
            <person name="Saunders N."/>
            <person name="Thomas T."/>
            <person name="Ferriera S."/>
            <person name="Johnson J."/>
            <person name="Kravitz S."/>
            <person name="Halpern A."/>
            <person name="Remington K."/>
            <person name="Beeson K."/>
            <person name="Tran B."/>
            <person name="Rogers Y.-H."/>
            <person name="Friedman R."/>
            <person name="Venter J.C."/>
        </authorList>
    </citation>
    <scope>NUCLEOTIDE SEQUENCE [LARGE SCALE GENOMIC DNA]</scope>
    <source>
        <strain evidence="11 12">D2</strain>
    </source>
</reference>
<evidence type="ECO:0000256" key="5">
    <source>
        <dbReference type="ARBA" id="ARBA00022692"/>
    </source>
</evidence>
<comment type="caution">
    <text evidence="11">The sequence shown here is derived from an EMBL/GenBank/DDBJ whole genome shotgun (WGS) entry which is preliminary data.</text>
</comment>
<evidence type="ECO:0000256" key="3">
    <source>
        <dbReference type="ARBA" id="ARBA00009620"/>
    </source>
</evidence>
<dbReference type="Gene3D" id="2.60.370.10">
    <property type="entry name" value="Ctag/Cox11"/>
    <property type="match status" value="1"/>
</dbReference>
<dbReference type="RefSeq" id="WP_009840629.1">
    <property type="nucleotide sequence ID" value="NZ_CH959302.1"/>
</dbReference>
<keyword evidence="5 10" id="KW-0812">Transmembrane</keyword>
<proteinExistence type="inferred from homology"/>
<dbReference type="STRING" id="87626.PTD2_16931"/>
<dbReference type="AlphaFoldDB" id="A4CEX0"/>
<dbReference type="GO" id="GO:0005507">
    <property type="term" value="F:copper ion binding"/>
    <property type="evidence" value="ECO:0007669"/>
    <property type="project" value="InterPro"/>
</dbReference>
<comment type="function">
    <text evidence="1">Exerts its effect at some terminal stage of cytochrome c oxidase synthesis, probably by being involved in the insertion of the copper B into subunit I.</text>
</comment>
<dbReference type="OrthoDB" id="9804841at2"/>
<accession>A4CEX0</accession>
<evidence type="ECO:0000256" key="1">
    <source>
        <dbReference type="ARBA" id="ARBA00004007"/>
    </source>
</evidence>
<evidence type="ECO:0000256" key="2">
    <source>
        <dbReference type="ARBA" id="ARBA00004382"/>
    </source>
</evidence>
<dbReference type="SUPFAM" id="SSF110111">
    <property type="entry name" value="Ctag/Cox11"/>
    <property type="match status" value="1"/>
</dbReference>
<evidence type="ECO:0000313" key="11">
    <source>
        <dbReference type="EMBL" id="EAR26849.1"/>
    </source>
</evidence>
<gene>
    <name evidence="11" type="ORF">PTD2_16931</name>
</gene>
<dbReference type="InterPro" id="IPR023471">
    <property type="entry name" value="CtaG/Cox11_dom_sf"/>
</dbReference>
<dbReference type="PANTHER" id="PTHR21320:SF3">
    <property type="entry name" value="CYTOCHROME C OXIDASE ASSEMBLY PROTEIN COX11, MITOCHONDRIAL-RELATED"/>
    <property type="match status" value="1"/>
</dbReference>
<name>A4CEX0_9GAMM</name>
<dbReference type="Proteomes" id="UP000006201">
    <property type="component" value="Unassembled WGS sequence"/>
</dbReference>
<dbReference type="NCBIfam" id="NF003465">
    <property type="entry name" value="PRK05089.1"/>
    <property type="match status" value="1"/>
</dbReference>
<evidence type="ECO:0000256" key="8">
    <source>
        <dbReference type="ARBA" id="ARBA00023008"/>
    </source>
</evidence>
<dbReference type="GO" id="GO:0005886">
    <property type="term" value="C:plasma membrane"/>
    <property type="evidence" value="ECO:0007669"/>
    <property type="project" value="UniProtKB-SubCell"/>
</dbReference>
<dbReference type="InterPro" id="IPR007533">
    <property type="entry name" value="Cyt_c_oxidase_assmbl_CtaG"/>
</dbReference>
<evidence type="ECO:0000256" key="7">
    <source>
        <dbReference type="ARBA" id="ARBA00022989"/>
    </source>
</evidence>
<keyword evidence="12" id="KW-1185">Reference proteome</keyword>
<dbReference type="PANTHER" id="PTHR21320">
    <property type="entry name" value="CYTOCHROME C OXIDASE ASSEMBLY PROTEIN COX11-RELATED"/>
    <property type="match status" value="1"/>
</dbReference>
<evidence type="ECO:0000256" key="6">
    <source>
        <dbReference type="ARBA" id="ARBA00022968"/>
    </source>
</evidence>
<evidence type="ECO:0000256" key="4">
    <source>
        <dbReference type="ARBA" id="ARBA00015384"/>
    </source>
</evidence>
<comment type="subcellular location">
    <subcellularLocation>
        <location evidence="2">Cell inner membrane</location>
        <topology evidence="2">Single-pass type II membrane protein</topology>
        <orientation evidence="2">Periplasmic side</orientation>
    </subcellularLocation>
</comment>
<evidence type="ECO:0000313" key="12">
    <source>
        <dbReference type="Proteomes" id="UP000006201"/>
    </source>
</evidence>
<keyword evidence="6" id="KW-0735">Signal-anchor</keyword>
<dbReference type="Pfam" id="PF04442">
    <property type="entry name" value="CtaG_Cox11"/>
    <property type="match status" value="1"/>
</dbReference>
<keyword evidence="7 10" id="KW-1133">Transmembrane helix</keyword>
<comment type="similarity">
    <text evidence="3">Belongs to the COX11/CtaG family.</text>
</comment>
<dbReference type="PIRSF" id="PIRSF005413">
    <property type="entry name" value="COX11"/>
    <property type="match status" value="1"/>
</dbReference>
<organism evidence="11 12">
    <name type="scientific">Pseudoalteromonas tunicata D2</name>
    <dbReference type="NCBI Taxonomy" id="87626"/>
    <lineage>
        <taxon>Bacteria</taxon>
        <taxon>Pseudomonadati</taxon>
        <taxon>Pseudomonadota</taxon>
        <taxon>Gammaproteobacteria</taxon>
        <taxon>Alteromonadales</taxon>
        <taxon>Pseudoalteromonadaceae</taxon>
        <taxon>Pseudoalteromonas</taxon>
    </lineage>
</organism>
<sequence>MATTHSKLLKKLLLVSLGMFGFAFALVPLYDVFCEVTGLNGKPSLDQASVSTEVDKSRVVDVGFITHIQGLAPFEVSANTQRVSVQPGAMHKVIFSAKNISDTNRVMQAIPSVSPGLAAKYLHKIECFCFNQQPLSAGEEAELALIFYVDTALPYKFEELTLSYTVFDISEQVQQAVSTPPKETVNETRI</sequence>
<protein>
    <recommendedName>
        <fullName evidence="4">Cytochrome c oxidase assembly protein CtaG</fullName>
    </recommendedName>
</protein>
<dbReference type="eggNOG" id="COG3175">
    <property type="taxonomic scope" value="Bacteria"/>
</dbReference>
<evidence type="ECO:0000256" key="9">
    <source>
        <dbReference type="ARBA" id="ARBA00023136"/>
    </source>
</evidence>
<dbReference type="HOGENOM" id="CLU_045000_5_2_6"/>
<evidence type="ECO:0000256" key="10">
    <source>
        <dbReference type="SAM" id="Phobius"/>
    </source>
</evidence>
<dbReference type="EMBL" id="AAOH01000009">
    <property type="protein sequence ID" value="EAR26849.1"/>
    <property type="molecule type" value="Genomic_DNA"/>
</dbReference>